<feature type="domain" description="Isochorismatase-like" evidence="3">
    <location>
        <begin position="7"/>
        <end position="139"/>
    </location>
</feature>
<evidence type="ECO:0000313" key="5">
    <source>
        <dbReference type="Proteomes" id="UP000199749"/>
    </source>
</evidence>
<dbReference type="InterPro" id="IPR036380">
    <property type="entry name" value="Isochorismatase-like_sf"/>
</dbReference>
<dbReference type="PANTHER" id="PTHR43540:SF14">
    <property type="entry name" value="ISOCHORISMATASE"/>
    <property type="match status" value="1"/>
</dbReference>
<dbReference type="InterPro" id="IPR000868">
    <property type="entry name" value="Isochorismatase-like_dom"/>
</dbReference>
<protein>
    <submittedName>
        <fullName evidence="4">Cysteine hydrolase</fullName>
    </submittedName>
</protein>
<dbReference type="EMBL" id="CP022474">
    <property type="protein sequence ID" value="ASN60882.1"/>
    <property type="molecule type" value="Genomic_DNA"/>
</dbReference>
<gene>
    <name evidence="4" type="ORF">CG419_09750</name>
</gene>
<sequence>MADLADCLLVIDLQNGVCKSEQPVARLNQLIKGVNARIDAYQAESRPIIFVQHNDETLIAGQSTWQIMPELNVPKTAIFVQKTHADSFWQTNLQTLLSQMQIKSLEICGAQTEYCVDTTIKVAHHLGYQLQMVAGLSTTTDNAYMTAEQTIAFYENVWQNRFLELLK</sequence>
<reference evidence="4 5" key="1">
    <citation type="submission" date="2017-07" db="EMBL/GenBank/DDBJ databases">
        <title>Lactobacillus curvatus MRS6 whole genome.</title>
        <authorList>
            <person name="Jans C."/>
            <person name="Lagler S."/>
            <person name="Lacroix C."/>
            <person name="Meile L."/>
            <person name="Stevens M.J.A."/>
        </authorList>
    </citation>
    <scope>NUCLEOTIDE SEQUENCE [LARGE SCALE GENOMIC DNA]</scope>
    <source>
        <strain evidence="4 5">MRS6</strain>
    </source>
</reference>
<dbReference type="PANTHER" id="PTHR43540">
    <property type="entry name" value="PEROXYUREIDOACRYLATE/UREIDOACRYLATE AMIDOHYDROLASE-RELATED"/>
    <property type="match status" value="1"/>
</dbReference>
<comment type="similarity">
    <text evidence="1">Belongs to the isochorismatase family.</text>
</comment>
<proteinExistence type="inferred from homology"/>
<keyword evidence="2 4" id="KW-0378">Hydrolase</keyword>
<dbReference type="Pfam" id="PF00857">
    <property type="entry name" value="Isochorismatase"/>
    <property type="match status" value="1"/>
</dbReference>
<evidence type="ECO:0000259" key="3">
    <source>
        <dbReference type="Pfam" id="PF00857"/>
    </source>
</evidence>
<dbReference type="InterPro" id="IPR050272">
    <property type="entry name" value="Isochorismatase-like_hydrls"/>
</dbReference>
<dbReference type="Proteomes" id="UP000199749">
    <property type="component" value="Chromosome"/>
</dbReference>
<dbReference type="SUPFAM" id="SSF52499">
    <property type="entry name" value="Isochorismatase-like hydrolases"/>
    <property type="match status" value="1"/>
</dbReference>
<evidence type="ECO:0000256" key="1">
    <source>
        <dbReference type="ARBA" id="ARBA00006336"/>
    </source>
</evidence>
<dbReference type="RefSeq" id="WP_089557207.1">
    <property type="nucleotide sequence ID" value="NZ_CP022474.1"/>
</dbReference>
<accession>A0AAC9UQH6</accession>
<dbReference type="GO" id="GO:0016787">
    <property type="term" value="F:hydrolase activity"/>
    <property type="evidence" value="ECO:0007669"/>
    <property type="project" value="UniProtKB-KW"/>
</dbReference>
<evidence type="ECO:0000313" key="4">
    <source>
        <dbReference type="EMBL" id="ASN60882.1"/>
    </source>
</evidence>
<dbReference type="CDD" id="cd01014">
    <property type="entry name" value="nicotinamidase_related"/>
    <property type="match status" value="1"/>
</dbReference>
<evidence type="ECO:0000256" key="2">
    <source>
        <dbReference type="ARBA" id="ARBA00022801"/>
    </source>
</evidence>
<dbReference type="AlphaFoldDB" id="A0AAC9UQH6"/>
<name>A0AAC9UQH6_LATCU</name>
<dbReference type="Gene3D" id="3.40.50.850">
    <property type="entry name" value="Isochorismatase-like"/>
    <property type="match status" value="1"/>
</dbReference>
<organism evidence="4 5">
    <name type="scientific">Latilactobacillus curvatus</name>
    <name type="common">Lactobacillus curvatus</name>
    <dbReference type="NCBI Taxonomy" id="28038"/>
    <lineage>
        <taxon>Bacteria</taxon>
        <taxon>Bacillati</taxon>
        <taxon>Bacillota</taxon>
        <taxon>Bacilli</taxon>
        <taxon>Lactobacillales</taxon>
        <taxon>Lactobacillaceae</taxon>
        <taxon>Latilactobacillus</taxon>
    </lineage>
</organism>